<dbReference type="AlphaFoldDB" id="A0A9D3V6D0"/>
<feature type="non-terminal residue" evidence="1">
    <location>
        <position position="1"/>
    </location>
</feature>
<protein>
    <submittedName>
        <fullName evidence="1">Uncharacterized protein</fullName>
    </submittedName>
</protein>
<name>A0A9D3V6D0_9ROSI</name>
<comment type="caution">
    <text evidence="1">The sequence shown here is derived from an EMBL/GenBank/DDBJ whole genome shotgun (WGS) entry which is preliminary data.</text>
</comment>
<accession>A0A9D3V6D0</accession>
<reference evidence="1 2" key="1">
    <citation type="journal article" date="2021" name="Plant Biotechnol. J.">
        <title>Multi-omics assisted identification of the key and species-specific regulatory components of drought-tolerant mechanisms in Gossypium stocksii.</title>
        <authorList>
            <person name="Yu D."/>
            <person name="Ke L."/>
            <person name="Zhang D."/>
            <person name="Wu Y."/>
            <person name="Sun Y."/>
            <person name="Mei J."/>
            <person name="Sun J."/>
            <person name="Sun Y."/>
        </authorList>
    </citation>
    <scope>NUCLEOTIDE SEQUENCE [LARGE SCALE GENOMIC DNA]</scope>
    <source>
        <strain evidence="2">cv. E1</strain>
        <tissue evidence="1">Leaf</tissue>
    </source>
</reference>
<dbReference type="Proteomes" id="UP000828251">
    <property type="component" value="Unassembled WGS sequence"/>
</dbReference>
<dbReference type="EMBL" id="JAIQCV010000008">
    <property type="protein sequence ID" value="KAH1073122.1"/>
    <property type="molecule type" value="Genomic_DNA"/>
</dbReference>
<keyword evidence="2" id="KW-1185">Reference proteome</keyword>
<proteinExistence type="predicted"/>
<sequence length="78" mass="8851">DIFGYDPEPQHLTWSESSSYHPELDPEACTPTIENIFPSAPSVMQYPLTPNYGVYDCTTFLSTSDKKSEARSRNYQTP</sequence>
<organism evidence="1 2">
    <name type="scientific">Gossypium stocksii</name>
    <dbReference type="NCBI Taxonomy" id="47602"/>
    <lineage>
        <taxon>Eukaryota</taxon>
        <taxon>Viridiplantae</taxon>
        <taxon>Streptophyta</taxon>
        <taxon>Embryophyta</taxon>
        <taxon>Tracheophyta</taxon>
        <taxon>Spermatophyta</taxon>
        <taxon>Magnoliopsida</taxon>
        <taxon>eudicotyledons</taxon>
        <taxon>Gunneridae</taxon>
        <taxon>Pentapetalae</taxon>
        <taxon>rosids</taxon>
        <taxon>malvids</taxon>
        <taxon>Malvales</taxon>
        <taxon>Malvaceae</taxon>
        <taxon>Malvoideae</taxon>
        <taxon>Gossypium</taxon>
    </lineage>
</organism>
<evidence type="ECO:0000313" key="2">
    <source>
        <dbReference type="Proteomes" id="UP000828251"/>
    </source>
</evidence>
<gene>
    <name evidence="1" type="ORF">J1N35_025450</name>
</gene>
<evidence type="ECO:0000313" key="1">
    <source>
        <dbReference type="EMBL" id="KAH1073122.1"/>
    </source>
</evidence>